<feature type="domain" description="AB hydrolase-1" evidence="2">
    <location>
        <begin position="33"/>
        <end position="232"/>
    </location>
</feature>
<dbReference type="AlphaFoldDB" id="A0A0C3CMR4"/>
<evidence type="ECO:0000313" key="3">
    <source>
        <dbReference type="EMBL" id="KIM90962.1"/>
    </source>
</evidence>
<dbReference type="Gene3D" id="3.40.50.1820">
    <property type="entry name" value="alpha/beta hydrolase"/>
    <property type="match status" value="1"/>
</dbReference>
<dbReference type="Pfam" id="PF12697">
    <property type="entry name" value="Abhydrolase_6"/>
    <property type="match status" value="1"/>
</dbReference>
<proteinExistence type="predicted"/>
<accession>A0A0C3CMR4</accession>
<sequence length="423" mass="45446">MSEAHGQATSSKESKEDLSKALTQPLPKDLLLVVFIHGFKGTDSTFVNFPARLQHVLSETVDNVVAECIVFPSYETKGELNEAVERFVDWLTTLTIEREVANGTGGGAGKAKIVLCGHSMGGLLAVDALLAIANSRPDKEAPLWPRIIACIAFDTPYFGLHPFVFKNSATKAAEYANAAHSVATGIFGGLAGWGAKKAMSSPANPPAGLITAPPTSPEGTRNWGKWASYGGAVLAAGAAAGTAYYKRDDLALGYGWATDHMKYIGNLWDQDSMRRRVESVIDLDQDMGVVFRTFYSVIPPTPLIHESLRTFIILPPEDSKSFLHFSPASNALAPDELQAHTGMFSAKSNDGYYALGLETSKIIREAVNIGRGLVQDDEREAASEAAAEGAMGDKIETDGQKTSKVSEDAKEWMEQGSEKVQDS</sequence>
<dbReference type="InterPro" id="IPR029058">
    <property type="entry name" value="AB_hydrolase_fold"/>
</dbReference>
<dbReference type="InParanoid" id="A0A0C3CMR4"/>
<dbReference type="PANTHER" id="PTHR47842">
    <property type="entry name" value="EXPRESSED PROTEIN"/>
    <property type="match status" value="1"/>
</dbReference>
<evidence type="ECO:0000259" key="2">
    <source>
        <dbReference type="Pfam" id="PF12697"/>
    </source>
</evidence>
<dbReference type="PANTHER" id="PTHR47842:SF1">
    <property type="entry name" value="DUF676 DOMAIN-CONTAINING PROTEIN"/>
    <property type="match status" value="1"/>
</dbReference>
<gene>
    <name evidence="3" type="ORF">PILCRDRAFT_811462</name>
</gene>
<protein>
    <recommendedName>
        <fullName evidence="2">AB hydrolase-1 domain-containing protein</fullName>
    </recommendedName>
</protein>
<dbReference type="Proteomes" id="UP000054166">
    <property type="component" value="Unassembled WGS sequence"/>
</dbReference>
<reference evidence="4" key="2">
    <citation type="submission" date="2015-01" db="EMBL/GenBank/DDBJ databases">
        <title>Evolutionary Origins and Diversification of the Mycorrhizal Mutualists.</title>
        <authorList>
            <consortium name="DOE Joint Genome Institute"/>
            <consortium name="Mycorrhizal Genomics Consortium"/>
            <person name="Kohler A."/>
            <person name="Kuo A."/>
            <person name="Nagy L.G."/>
            <person name="Floudas D."/>
            <person name="Copeland A."/>
            <person name="Barry K.W."/>
            <person name="Cichocki N."/>
            <person name="Veneault-Fourrey C."/>
            <person name="LaButti K."/>
            <person name="Lindquist E.A."/>
            <person name="Lipzen A."/>
            <person name="Lundell T."/>
            <person name="Morin E."/>
            <person name="Murat C."/>
            <person name="Riley R."/>
            <person name="Ohm R."/>
            <person name="Sun H."/>
            <person name="Tunlid A."/>
            <person name="Henrissat B."/>
            <person name="Grigoriev I.V."/>
            <person name="Hibbett D.S."/>
            <person name="Martin F."/>
        </authorList>
    </citation>
    <scope>NUCLEOTIDE SEQUENCE [LARGE SCALE GENOMIC DNA]</scope>
    <source>
        <strain evidence="4">F 1598</strain>
    </source>
</reference>
<name>A0A0C3CMR4_PILCF</name>
<dbReference type="HOGENOM" id="CLU_020826_2_0_1"/>
<dbReference type="SUPFAM" id="SSF53474">
    <property type="entry name" value="alpha/beta-Hydrolases"/>
    <property type="match status" value="1"/>
</dbReference>
<dbReference type="EMBL" id="KN832972">
    <property type="protein sequence ID" value="KIM90962.1"/>
    <property type="molecule type" value="Genomic_DNA"/>
</dbReference>
<feature type="region of interest" description="Disordered" evidence="1">
    <location>
        <begin position="378"/>
        <end position="423"/>
    </location>
</feature>
<keyword evidence="4" id="KW-1185">Reference proteome</keyword>
<dbReference type="OrthoDB" id="442243at2759"/>
<evidence type="ECO:0000313" key="4">
    <source>
        <dbReference type="Proteomes" id="UP000054166"/>
    </source>
</evidence>
<feature type="compositionally biased region" description="Basic and acidic residues" evidence="1">
    <location>
        <begin position="391"/>
        <end position="423"/>
    </location>
</feature>
<dbReference type="InterPro" id="IPR000073">
    <property type="entry name" value="AB_hydrolase_1"/>
</dbReference>
<dbReference type="STRING" id="765440.A0A0C3CMR4"/>
<organism evidence="3 4">
    <name type="scientific">Piloderma croceum (strain F 1598)</name>
    <dbReference type="NCBI Taxonomy" id="765440"/>
    <lineage>
        <taxon>Eukaryota</taxon>
        <taxon>Fungi</taxon>
        <taxon>Dikarya</taxon>
        <taxon>Basidiomycota</taxon>
        <taxon>Agaricomycotina</taxon>
        <taxon>Agaricomycetes</taxon>
        <taxon>Agaricomycetidae</taxon>
        <taxon>Atheliales</taxon>
        <taxon>Atheliaceae</taxon>
        <taxon>Piloderma</taxon>
    </lineage>
</organism>
<evidence type="ECO:0000256" key="1">
    <source>
        <dbReference type="SAM" id="MobiDB-lite"/>
    </source>
</evidence>
<reference evidence="3 4" key="1">
    <citation type="submission" date="2014-04" db="EMBL/GenBank/DDBJ databases">
        <authorList>
            <consortium name="DOE Joint Genome Institute"/>
            <person name="Kuo A."/>
            <person name="Tarkka M."/>
            <person name="Buscot F."/>
            <person name="Kohler A."/>
            <person name="Nagy L.G."/>
            <person name="Floudas D."/>
            <person name="Copeland A."/>
            <person name="Barry K.W."/>
            <person name="Cichocki N."/>
            <person name="Veneault-Fourrey C."/>
            <person name="LaButti K."/>
            <person name="Lindquist E.A."/>
            <person name="Lipzen A."/>
            <person name="Lundell T."/>
            <person name="Morin E."/>
            <person name="Murat C."/>
            <person name="Sun H."/>
            <person name="Tunlid A."/>
            <person name="Henrissat B."/>
            <person name="Grigoriev I.V."/>
            <person name="Hibbett D.S."/>
            <person name="Martin F."/>
            <person name="Nordberg H.P."/>
            <person name="Cantor M.N."/>
            <person name="Hua S.X."/>
        </authorList>
    </citation>
    <scope>NUCLEOTIDE SEQUENCE [LARGE SCALE GENOMIC DNA]</scope>
    <source>
        <strain evidence="3 4">F 1598</strain>
    </source>
</reference>